<organism evidence="5 6">
    <name type="scientific">Williamsia marianensis</name>
    <dbReference type="NCBI Taxonomy" id="85044"/>
    <lineage>
        <taxon>Bacteria</taxon>
        <taxon>Bacillati</taxon>
        <taxon>Actinomycetota</taxon>
        <taxon>Actinomycetes</taxon>
        <taxon>Mycobacteriales</taxon>
        <taxon>Nocardiaceae</taxon>
        <taxon>Williamsia</taxon>
    </lineage>
</organism>
<dbReference type="Pfam" id="PF00440">
    <property type="entry name" value="TetR_N"/>
    <property type="match status" value="1"/>
</dbReference>
<evidence type="ECO:0000256" key="2">
    <source>
        <dbReference type="ARBA" id="ARBA00023125"/>
    </source>
</evidence>
<dbReference type="SUPFAM" id="SSF46689">
    <property type="entry name" value="Homeodomain-like"/>
    <property type="match status" value="1"/>
</dbReference>
<evidence type="ECO:0000256" key="3">
    <source>
        <dbReference type="ARBA" id="ARBA00023163"/>
    </source>
</evidence>
<dbReference type="PANTHER" id="PTHR30055">
    <property type="entry name" value="HTH-TYPE TRANSCRIPTIONAL REGULATOR RUTR"/>
    <property type="match status" value="1"/>
</dbReference>
<keyword evidence="2" id="KW-0238">DNA-binding</keyword>
<feature type="domain" description="HTH tetR-type" evidence="4">
    <location>
        <begin position="20"/>
        <end position="67"/>
    </location>
</feature>
<keyword evidence="1" id="KW-0805">Transcription regulation</keyword>
<dbReference type="AlphaFoldDB" id="A0A495KB40"/>
<comment type="caution">
    <text evidence="5">The sequence shown here is derived from an EMBL/GenBank/DDBJ whole genome shotgun (WGS) entry which is preliminary data.</text>
</comment>
<dbReference type="EMBL" id="RBKV01000001">
    <property type="protein sequence ID" value="RKR97709.1"/>
    <property type="molecule type" value="Genomic_DNA"/>
</dbReference>
<evidence type="ECO:0000256" key="1">
    <source>
        <dbReference type="ARBA" id="ARBA00023015"/>
    </source>
</evidence>
<proteinExistence type="predicted"/>
<dbReference type="InterPro" id="IPR009057">
    <property type="entry name" value="Homeodomain-like_sf"/>
</dbReference>
<dbReference type="GO" id="GO:0003700">
    <property type="term" value="F:DNA-binding transcription factor activity"/>
    <property type="evidence" value="ECO:0007669"/>
    <property type="project" value="TreeGrafter"/>
</dbReference>
<gene>
    <name evidence="5" type="ORF">DFJ75_4600</name>
</gene>
<sequence length="219" mass="23928">MASGNTGTKSARAAETRELILSAAERLFAEHGVFAVSNRQVSEAAGQGNNAAVGYHFGTKTDLVRAIVHKHGVGIEQHRARLLSEAGDSPDVRDWIACLIQPPIDHLASLGSPTWYARFSAQVLTDPTLREIVYNDSLTSPSLQETLRGIGSRLPELPAEVRWFRADMARQLSVHMTAERERRLVNAPDDESLGWDDFSADLLDAIVGMWLAPSSRGAE</sequence>
<keyword evidence="3" id="KW-0804">Transcription</keyword>
<dbReference type="RefSeq" id="WP_062794736.1">
    <property type="nucleotide sequence ID" value="NZ_CBCRXS010000001.1"/>
</dbReference>
<protein>
    <submittedName>
        <fullName evidence="5">TetR family transcriptional regulator</fullName>
    </submittedName>
</protein>
<dbReference type="Gene3D" id="1.10.357.10">
    <property type="entry name" value="Tetracycline Repressor, domain 2"/>
    <property type="match status" value="1"/>
</dbReference>
<name>A0A495KB40_WILMA</name>
<dbReference type="InterPro" id="IPR050109">
    <property type="entry name" value="HTH-type_TetR-like_transc_reg"/>
</dbReference>
<reference evidence="5 6" key="1">
    <citation type="submission" date="2018-10" db="EMBL/GenBank/DDBJ databases">
        <title>Sequencing the genomes of 1000 actinobacteria strains.</title>
        <authorList>
            <person name="Klenk H.-P."/>
        </authorList>
    </citation>
    <scope>NUCLEOTIDE SEQUENCE [LARGE SCALE GENOMIC DNA]</scope>
    <source>
        <strain evidence="5 6">DSM 44343</strain>
    </source>
</reference>
<dbReference type="OrthoDB" id="2356263at2"/>
<dbReference type="Proteomes" id="UP000274762">
    <property type="component" value="Unassembled WGS sequence"/>
</dbReference>
<accession>A0A495KB40</accession>
<dbReference type="PANTHER" id="PTHR30055:SF234">
    <property type="entry name" value="HTH-TYPE TRANSCRIPTIONAL REGULATOR BETI"/>
    <property type="match status" value="1"/>
</dbReference>
<dbReference type="InterPro" id="IPR001647">
    <property type="entry name" value="HTH_TetR"/>
</dbReference>
<evidence type="ECO:0000313" key="5">
    <source>
        <dbReference type="EMBL" id="RKR97709.1"/>
    </source>
</evidence>
<evidence type="ECO:0000259" key="4">
    <source>
        <dbReference type="Pfam" id="PF00440"/>
    </source>
</evidence>
<dbReference type="GO" id="GO:0000976">
    <property type="term" value="F:transcription cis-regulatory region binding"/>
    <property type="evidence" value="ECO:0007669"/>
    <property type="project" value="TreeGrafter"/>
</dbReference>
<evidence type="ECO:0000313" key="6">
    <source>
        <dbReference type="Proteomes" id="UP000274762"/>
    </source>
</evidence>